<dbReference type="InterPro" id="IPR003615">
    <property type="entry name" value="HNH_nuc"/>
</dbReference>
<dbReference type="GO" id="GO:0004519">
    <property type="term" value="F:endonuclease activity"/>
    <property type="evidence" value="ECO:0007669"/>
    <property type="project" value="UniProtKB-KW"/>
</dbReference>
<keyword evidence="2" id="KW-0255">Endonuclease</keyword>
<proteinExistence type="predicted"/>
<dbReference type="SMART" id="SM00507">
    <property type="entry name" value="HNHc"/>
    <property type="match status" value="1"/>
</dbReference>
<dbReference type="Proteomes" id="UP000230559">
    <property type="component" value="Unassembled WGS sequence"/>
</dbReference>
<dbReference type="RefSeq" id="WP_099669012.1">
    <property type="nucleotide sequence ID" value="NZ_PEDM01000035.1"/>
</dbReference>
<protein>
    <submittedName>
        <fullName evidence="2">HNH endonuclease</fullName>
    </submittedName>
</protein>
<feature type="domain" description="HNH nuclease" evidence="1">
    <location>
        <begin position="216"/>
        <end position="267"/>
    </location>
</feature>
<reference evidence="2 3" key="1">
    <citation type="submission" date="2017-10" db="EMBL/GenBank/DDBJ databases">
        <title>Draft genome sequence of Anoxybacillus flavithermus KU2-6-11 from caldera Uzon (Russia:Kamchtka).</title>
        <authorList>
            <person name="Korzhuk A.V."/>
            <person name="Rozanov A.S."/>
            <person name="Bryanskaya A.V."/>
            <person name="Peltek S.E."/>
        </authorList>
    </citation>
    <scope>NUCLEOTIDE SEQUENCE [LARGE SCALE GENOMIC DNA]</scope>
    <source>
        <strain evidence="2 3">KU2-6_11</strain>
    </source>
</reference>
<keyword evidence="2" id="KW-0378">Hydrolase</keyword>
<comment type="caution">
    <text evidence="2">The sequence shown here is derived from an EMBL/GenBank/DDBJ whole genome shotgun (WGS) entry which is preliminary data.</text>
</comment>
<dbReference type="CDD" id="cd00085">
    <property type="entry name" value="HNHc"/>
    <property type="match status" value="1"/>
</dbReference>
<dbReference type="Gene3D" id="1.10.30.50">
    <property type="match status" value="1"/>
</dbReference>
<evidence type="ECO:0000259" key="1">
    <source>
        <dbReference type="SMART" id="SM00507"/>
    </source>
</evidence>
<organism evidence="2 3">
    <name type="scientific">Anoxybacillus flavithermus</name>
    <dbReference type="NCBI Taxonomy" id="33934"/>
    <lineage>
        <taxon>Bacteria</taxon>
        <taxon>Bacillati</taxon>
        <taxon>Bacillota</taxon>
        <taxon>Bacilli</taxon>
        <taxon>Bacillales</taxon>
        <taxon>Anoxybacillaceae</taxon>
        <taxon>Anoxybacillus</taxon>
    </lineage>
</organism>
<gene>
    <name evidence="2" type="ORF">CS060_12170</name>
</gene>
<sequence length="331" mass="39507">MGWSLQIGEIKEHYLTEQQIWQMFNVFFSSKSKNTTTYKFGLIKSIIENLYNVNENLELSYDLLFESFTKIYWNLVIHHHLRQGNHSVKSSEIEKVLTNFREKYGIPDNFRFDKLSLILQLELVQKIKRKAKRYVIGALYGDSREVIYEFDLKREYMRLNGSVYKFMLKYQKVLTYLTNYHLALLLEKYNKAEDTVHMLMKVENVSKRSSLDEFYHILISLGENACFYCGKTLGNRAVVHVDHFIPWSFVQADHLWNLVLACRNCNISKRDQVAKPSFLNILIERNERLVNLKEDIVQRKFEMYRPEKLENLYEYSVVNGFDNLWTPNVDR</sequence>
<evidence type="ECO:0000313" key="3">
    <source>
        <dbReference type="Proteomes" id="UP000230559"/>
    </source>
</evidence>
<evidence type="ECO:0000313" key="2">
    <source>
        <dbReference type="EMBL" id="PIC03983.1"/>
    </source>
</evidence>
<dbReference type="Pfam" id="PF13395">
    <property type="entry name" value="HNH_4"/>
    <property type="match status" value="1"/>
</dbReference>
<accession>A0A2G5RMN8</accession>
<name>A0A2G5RMN8_9BACL</name>
<keyword evidence="2" id="KW-0540">Nuclease</keyword>
<dbReference type="AlphaFoldDB" id="A0A2G5RMN8"/>
<dbReference type="EMBL" id="PEDM01000035">
    <property type="protein sequence ID" value="PIC03983.1"/>
    <property type="molecule type" value="Genomic_DNA"/>
</dbReference>